<keyword evidence="5 7" id="KW-0378">Hydrolase</keyword>
<dbReference type="PRINTS" id="PR00724">
    <property type="entry name" value="CRBOXYPTASEC"/>
</dbReference>
<dbReference type="PROSITE" id="PS00131">
    <property type="entry name" value="CARBOXYPEPT_SER_SER"/>
    <property type="match status" value="1"/>
</dbReference>
<keyword evidence="3 7" id="KW-0645">Protease</keyword>
<dbReference type="PROSITE" id="PS00560">
    <property type="entry name" value="CARBOXYPEPT_SER_HIS"/>
    <property type="match status" value="1"/>
</dbReference>
<sequence>MQKNLHIFLAVVATFLYTVPASLGWITYPSILHLDGLSELQNNSGSNSKSKSGDKLFFTELIEEFAPELNANGTAFEPDKAPVILWLNGGPGTSSLFGLFVENGPFKINLQGFLEQRQYAWTMTHSLLYIDNPVGTGFSFTDDARGYSKNQVDIGTNLFQGIQQFFRAFPEYAERDFYIAGESYAGKYVPSVCLKIHLENRKKGRNHIKINLKGMMIGSGFFDPLTQNEYGEYLYHMGLIDDNQKVTFLEKEAQIRDLIEGEEWADATRAVERLIVGDPETSTSLFQNMTGYSEYLNMLHSSTPREFRTYVPYLNKPSIRQYIHVGNQPYTRSFSPEVLENMVEDISKSVKPWVERLLKENYRVLIYASQLDLVVPHTGVQKFISNLDWPGSNQFSRTPRRPWKVNGEIAGYTKFARNLAYVLVRNAGHVAPYDQPLWMYEMINRFTRGSPF</sequence>
<evidence type="ECO:0000256" key="4">
    <source>
        <dbReference type="ARBA" id="ARBA00022729"/>
    </source>
</evidence>
<dbReference type="Gene3D" id="3.40.50.1820">
    <property type="entry name" value="alpha/beta hydrolase"/>
    <property type="match status" value="1"/>
</dbReference>
<dbReference type="AlphaFoldDB" id="A0A226EGK4"/>
<organism evidence="8 9">
    <name type="scientific">Folsomia candida</name>
    <name type="common">Springtail</name>
    <dbReference type="NCBI Taxonomy" id="158441"/>
    <lineage>
        <taxon>Eukaryota</taxon>
        <taxon>Metazoa</taxon>
        <taxon>Ecdysozoa</taxon>
        <taxon>Arthropoda</taxon>
        <taxon>Hexapoda</taxon>
        <taxon>Collembola</taxon>
        <taxon>Entomobryomorpha</taxon>
        <taxon>Isotomoidea</taxon>
        <taxon>Isotomidae</taxon>
        <taxon>Proisotominae</taxon>
        <taxon>Folsomia</taxon>
    </lineage>
</organism>
<comment type="similarity">
    <text evidence="1 7">Belongs to the peptidase S10 family.</text>
</comment>
<evidence type="ECO:0000256" key="2">
    <source>
        <dbReference type="ARBA" id="ARBA00022645"/>
    </source>
</evidence>
<dbReference type="GO" id="GO:0006508">
    <property type="term" value="P:proteolysis"/>
    <property type="evidence" value="ECO:0007669"/>
    <property type="project" value="UniProtKB-KW"/>
</dbReference>
<name>A0A226EGK4_FOLCA</name>
<keyword evidence="2 7" id="KW-0121">Carboxypeptidase</keyword>
<protein>
    <recommendedName>
        <fullName evidence="7">Carboxypeptidase</fullName>
        <ecNumber evidence="7">3.4.16.-</ecNumber>
    </recommendedName>
</protein>
<dbReference type="STRING" id="158441.A0A226EGK4"/>
<dbReference type="PANTHER" id="PTHR11802:SF472">
    <property type="entry name" value="SERINE CARBOXYPEPTIDASE CPVL-RELATED"/>
    <property type="match status" value="1"/>
</dbReference>
<dbReference type="InterPro" id="IPR018202">
    <property type="entry name" value="Ser_caboxypep_ser_AS"/>
</dbReference>
<evidence type="ECO:0000313" key="9">
    <source>
        <dbReference type="Proteomes" id="UP000198287"/>
    </source>
</evidence>
<accession>A0A226EGK4</accession>
<dbReference type="PANTHER" id="PTHR11802">
    <property type="entry name" value="SERINE PROTEASE FAMILY S10 SERINE CARBOXYPEPTIDASE"/>
    <property type="match status" value="1"/>
</dbReference>
<dbReference type="GO" id="GO:0004185">
    <property type="term" value="F:serine-type carboxypeptidase activity"/>
    <property type="evidence" value="ECO:0007669"/>
    <property type="project" value="UniProtKB-UniRule"/>
</dbReference>
<keyword evidence="9" id="KW-1185">Reference proteome</keyword>
<dbReference type="OrthoDB" id="443318at2759"/>
<evidence type="ECO:0000313" key="8">
    <source>
        <dbReference type="EMBL" id="OXA55786.1"/>
    </source>
</evidence>
<evidence type="ECO:0000256" key="7">
    <source>
        <dbReference type="RuleBase" id="RU361156"/>
    </source>
</evidence>
<dbReference type="OMA" id="AVPKCHK"/>
<dbReference type="EMBL" id="LNIX01000004">
    <property type="protein sequence ID" value="OXA55786.1"/>
    <property type="molecule type" value="Genomic_DNA"/>
</dbReference>
<keyword evidence="4" id="KW-0732">Signal</keyword>
<dbReference type="InterPro" id="IPR029058">
    <property type="entry name" value="AB_hydrolase_fold"/>
</dbReference>
<evidence type="ECO:0000256" key="5">
    <source>
        <dbReference type="ARBA" id="ARBA00022801"/>
    </source>
</evidence>
<dbReference type="InterPro" id="IPR001563">
    <property type="entry name" value="Peptidase_S10"/>
</dbReference>
<dbReference type="EC" id="3.4.16.-" evidence="7"/>
<keyword evidence="6" id="KW-0325">Glycoprotein</keyword>
<evidence type="ECO:0000256" key="3">
    <source>
        <dbReference type="ARBA" id="ARBA00022670"/>
    </source>
</evidence>
<evidence type="ECO:0000256" key="6">
    <source>
        <dbReference type="ARBA" id="ARBA00023180"/>
    </source>
</evidence>
<proteinExistence type="inferred from homology"/>
<dbReference type="Pfam" id="PF00450">
    <property type="entry name" value="Peptidase_S10"/>
    <property type="match status" value="1"/>
</dbReference>
<reference evidence="8 9" key="1">
    <citation type="submission" date="2015-12" db="EMBL/GenBank/DDBJ databases">
        <title>The genome of Folsomia candida.</title>
        <authorList>
            <person name="Faddeeva A."/>
            <person name="Derks M.F."/>
            <person name="Anvar Y."/>
            <person name="Smit S."/>
            <person name="Van Straalen N."/>
            <person name="Roelofs D."/>
        </authorList>
    </citation>
    <scope>NUCLEOTIDE SEQUENCE [LARGE SCALE GENOMIC DNA]</scope>
    <source>
        <strain evidence="8 9">VU population</strain>
        <tissue evidence="8">Whole body</tissue>
    </source>
</reference>
<evidence type="ECO:0000256" key="1">
    <source>
        <dbReference type="ARBA" id="ARBA00009431"/>
    </source>
</evidence>
<dbReference type="InterPro" id="IPR033124">
    <property type="entry name" value="Ser_caboxypep_his_AS"/>
</dbReference>
<dbReference type="Proteomes" id="UP000198287">
    <property type="component" value="Unassembled WGS sequence"/>
</dbReference>
<dbReference type="SUPFAM" id="SSF53474">
    <property type="entry name" value="alpha/beta-Hydrolases"/>
    <property type="match status" value="1"/>
</dbReference>
<gene>
    <name evidence="8" type="ORF">Fcan01_09424</name>
</gene>
<comment type="caution">
    <text evidence="8">The sequence shown here is derived from an EMBL/GenBank/DDBJ whole genome shotgun (WGS) entry which is preliminary data.</text>
</comment>